<dbReference type="EMBL" id="AEYJ02001934">
    <property type="protein sequence ID" value="KFG99282.1"/>
    <property type="molecule type" value="Genomic_DNA"/>
</dbReference>
<reference evidence="2 3" key="1">
    <citation type="submission" date="2014-08" db="EMBL/GenBank/DDBJ databases">
        <authorList>
            <person name="Sibley D."/>
            <person name="Venepally P."/>
            <person name="Karamycheva S."/>
            <person name="Hadjithomas M."/>
            <person name="Khan A."/>
            <person name="Brunk B."/>
            <person name="Roos D."/>
            <person name="Caler E."/>
            <person name="Lorenzi H."/>
        </authorList>
    </citation>
    <scope>NUCLEOTIDE SEQUENCE [LARGE SCALE GENOMIC DNA]</scope>
    <source>
        <strain evidence="2 3">VAND</strain>
    </source>
</reference>
<dbReference type="VEuPathDB" id="ToxoDB:TGVAND_438770"/>
<comment type="caution">
    <text evidence="2">The sequence shown here is derived from an EMBL/GenBank/DDBJ whole genome shotgun (WGS) entry which is preliminary data.</text>
</comment>
<dbReference type="AlphaFoldDB" id="A0A086PG01"/>
<reference evidence="2 3" key="2">
    <citation type="journal article" date="2015" name="Eukaryot. Cell">
        <title>Genetic mapping reveals that sinefungin resistance in Toxoplasma gondii is controlled by a putative amino acid transporter locus that can be used as a negative selectable marker.</title>
        <authorList>
            <person name="Behnke M.S."/>
            <person name="Khan A."/>
            <person name="Sibley L.D."/>
        </authorList>
    </citation>
    <scope>NUCLEOTIDE SEQUENCE [LARGE SCALE GENOMIC DNA]</scope>
    <source>
        <strain evidence="2 3">VAND</strain>
    </source>
</reference>
<organism evidence="2 3">
    <name type="scientific">Toxoplasma gondii VAND</name>
    <dbReference type="NCBI Taxonomy" id="933077"/>
    <lineage>
        <taxon>Eukaryota</taxon>
        <taxon>Sar</taxon>
        <taxon>Alveolata</taxon>
        <taxon>Apicomplexa</taxon>
        <taxon>Conoidasida</taxon>
        <taxon>Coccidia</taxon>
        <taxon>Eucoccidiorida</taxon>
        <taxon>Eimeriorina</taxon>
        <taxon>Sarcocystidae</taxon>
        <taxon>Toxoplasma</taxon>
    </lineage>
</organism>
<proteinExistence type="predicted"/>
<protein>
    <submittedName>
        <fullName evidence="2">Uncharacterized protein</fullName>
    </submittedName>
</protein>
<sequence length="131" mass="14002">MARVSAKVSNASRLSVRKSAIQTAIPLNSVAAAAAGAAAWRSDQQVLYNADRQAQRAVVLSGNCGGFSPKTTRVESGSILSSPILPPVGIFKVFNRSSRDMSMNWRSLNSTLGTSRVESTPELPQRRQNQG</sequence>
<name>A0A086PG01_TOXGO</name>
<evidence type="ECO:0000313" key="3">
    <source>
        <dbReference type="Proteomes" id="UP000028840"/>
    </source>
</evidence>
<accession>A0A086PG01</accession>
<gene>
    <name evidence="2" type="ORF">TGVAND_438770</name>
</gene>
<feature type="region of interest" description="Disordered" evidence="1">
    <location>
        <begin position="110"/>
        <end position="131"/>
    </location>
</feature>
<evidence type="ECO:0000313" key="2">
    <source>
        <dbReference type="EMBL" id="KFG99282.1"/>
    </source>
</evidence>
<evidence type="ECO:0000256" key="1">
    <source>
        <dbReference type="SAM" id="MobiDB-lite"/>
    </source>
</evidence>
<dbReference type="Proteomes" id="UP000028840">
    <property type="component" value="Unassembled WGS sequence"/>
</dbReference>